<proteinExistence type="predicted"/>
<reference evidence="2" key="1">
    <citation type="journal article" date="2020" name="mSystems">
        <title>Genome- and Community-Level Interaction Insights into Carbon Utilization and Element Cycling Functions of Hydrothermarchaeota in Hydrothermal Sediment.</title>
        <authorList>
            <person name="Zhou Z."/>
            <person name="Liu Y."/>
            <person name="Xu W."/>
            <person name="Pan J."/>
            <person name="Luo Z.H."/>
            <person name="Li M."/>
        </authorList>
    </citation>
    <scope>NUCLEOTIDE SEQUENCE [LARGE SCALE GENOMIC DNA]</scope>
    <source>
        <strain evidence="2">HyVt-458</strain>
    </source>
</reference>
<dbReference type="AlphaFoldDB" id="A0A831RS72"/>
<name>A0A831RS72_9GAMM</name>
<gene>
    <name evidence="2" type="ORF">ENJ12_04585</name>
</gene>
<evidence type="ECO:0000313" key="2">
    <source>
        <dbReference type="EMBL" id="HEC06101.1"/>
    </source>
</evidence>
<sequence length="63" mass="7158">MADRVKCLYCGEKIPADSAHCPKCGAVSHFQERGYRAGVRGKFIFWFVVLVIVCAIMILWLPR</sequence>
<keyword evidence="1" id="KW-1133">Transmembrane helix</keyword>
<evidence type="ECO:0000256" key="1">
    <source>
        <dbReference type="SAM" id="Phobius"/>
    </source>
</evidence>
<keyword evidence="1" id="KW-0472">Membrane</keyword>
<feature type="transmembrane region" description="Helical" evidence="1">
    <location>
        <begin position="43"/>
        <end position="61"/>
    </location>
</feature>
<comment type="caution">
    <text evidence="2">The sequence shown here is derived from an EMBL/GenBank/DDBJ whole genome shotgun (WGS) entry which is preliminary data.</text>
</comment>
<accession>A0A831RS72</accession>
<organism evidence="2">
    <name type="scientific">Thiolapillus brandeum</name>
    <dbReference type="NCBI Taxonomy" id="1076588"/>
    <lineage>
        <taxon>Bacteria</taxon>
        <taxon>Pseudomonadati</taxon>
        <taxon>Pseudomonadota</taxon>
        <taxon>Gammaproteobacteria</taxon>
        <taxon>Chromatiales</taxon>
        <taxon>Sedimenticolaceae</taxon>
        <taxon>Thiolapillus</taxon>
    </lineage>
</organism>
<keyword evidence="1" id="KW-0812">Transmembrane</keyword>
<dbReference type="EMBL" id="DRLF01000166">
    <property type="protein sequence ID" value="HEC06101.1"/>
    <property type="molecule type" value="Genomic_DNA"/>
</dbReference>
<protein>
    <submittedName>
        <fullName evidence="2">Protein nirD</fullName>
    </submittedName>
</protein>
<dbReference type="Proteomes" id="UP000886339">
    <property type="component" value="Unassembled WGS sequence"/>
</dbReference>